<protein>
    <submittedName>
        <fullName evidence="2">Uncharacterized protein</fullName>
    </submittedName>
</protein>
<dbReference type="EMBL" id="FCOJ02000014">
    <property type="protein sequence ID" value="SAK58532.1"/>
    <property type="molecule type" value="Genomic_DNA"/>
</dbReference>
<evidence type="ECO:0000313" key="3">
    <source>
        <dbReference type="Proteomes" id="UP000054596"/>
    </source>
</evidence>
<comment type="caution">
    <text evidence="2">The sequence shown here is derived from an EMBL/GenBank/DDBJ whole genome shotgun (WGS) entry which is preliminary data.</text>
</comment>
<dbReference type="Proteomes" id="UP000054596">
    <property type="component" value="Unassembled WGS sequence"/>
</dbReference>
<keyword evidence="3" id="KW-1185">Reference proteome</keyword>
<gene>
    <name evidence="2" type="ORF">AWB82_02538</name>
</gene>
<sequence length="109" mass="11022">MSSKSGRSLSSRVRLAGFAAAAPLPRGAFALVATRLAAALMPGFGFGAMAAFDDFAAVAAFVTMGDDAARGASEEEDLGNAALRRAGRADPEDVTLGSSRKLRSQGAST</sequence>
<feature type="region of interest" description="Disordered" evidence="1">
    <location>
        <begin position="83"/>
        <end position="109"/>
    </location>
</feature>
<dbReference type="AlphaFoldDB" id="A0A158AL39"/>
<evidence type="ECO:0000256" key="1">
    <source>
        <dbReference type="SAM" id="MobiDB-lite"/>
    </source>
</evidence>
<proteinExistence type="predicted"/>
<organism evidence="2 3">
    <name type="scientific">Caballeronia glebae</name>
    <dbReference type="NCBI Taxonomy" id="1777143"/>
    <lineage>
        <taxon>Bacteria</taxon>
        <taxon>Pseudomonadati</taxon>
        <taxon>Pseudomonadota</taxon>
        <taxon>Betaproteobacteria</taxon>
        <taxon>Burkholderiales</taxon>
        <taxon>Burkholderiaceae</taxon>
        <taxon>Caballeronia</taxon>
    </lineage>
</organism>
<name>A0A158AL39_9BURK</name>
<evidence type="ECO:0000313" key="2">
    <source>
        <dbReference type="EMBL" id="SAK58532.1"/>
    </source>
</evidence>
<reference evidence="2" key="1">
    <citation type="submission" date="2016-01" db="EMBL/GenBank/DDBJ databases">
        <authorList>
            <person name="Peeters C."/>
        </authorList>
    </citation>
    <scope>NUCLEOTIDE SEQUENCE [LARGE SCALE GENOMIC DNA]</scope>
    <source>
        <strain evidence="2">LMG 29325</strain>
    </source>
</reference>
<dbReference type="STRING" id="1777143.AWB82_02538"/>
<accession>A0A158AL39</accession>